<feature type="domain" description="Mycothiol-dependent maleylpyruvate isomerase metal-binding" evidence="1">
    <location>
        <begin position="13"/>
        <end position="138"/>
    </location>
</feature>
<dbReference type="PANTHER" id="PTHR40758:SF1">
    <property type="entry name" value="CONSERVED PROTEIN"/>
    <property type="match status" value="1"/>
</dbReference>
<dbReference type="GO" id="GO:0005886">
    <property type="term" value="C:plasma membrane"/>
    <property type="evidence" value="ECO:0007669"/>
    <property type="project" value="TreeGrafter"/>
</dbReference>
<reference evidence="2 3" key="1">
    <citation type="journal article" date="2019" name="Microb. Cell Fact.">
        <title>Exploring novel herbicidin analogues by transcriptional regulator overexpression and MS/MS molecular networking.</title>
        <authorList>
            <person name="Shi Y."/>
            <person name="Gu R."/>
            <person name="Li Y."/>
            <person name="Wang X."/>
            <person name="Ren W."/>
            <person name="Li X."/>
            <person name="Wang L."/>
            <person name="Xie Y."/>
            <person name="Hong B."/>
        </authorList>
    </citation>
    <scope>NUCLEOTIDE SEQUENCE [LARGE SCALE GENOMIC DNA]</scope>
    <source>
        <strain evidence="2 3">US-43</strain>
    </source>
</reference>
<dbReference type="SUPFAM" id="SSF109854">
    <property type="entry name" value="DinB/YfiT-like putative metalloenzymes"/>
    <property type="match status" value="1"/>
</dbReference>
<dbReference type="Proteomes" id="UP000327000">
    <property type="component" value="Unassembled WGS sequence"/>
</dbReference>
<dbReference type="NCBIfam" id="TIGR03083">
    <property type="entry name" value="maleylpyruvate isomerase family mycothiol-dependent enzyme"/>
    <property type="match status" value="1"/>
</dbReference>
<sequence length="265" mass="28031">MSVLTFDRHRAEITGQAGRLLSHVEGVPLTAPVPSCPGWTVAHLLRHVTGALTWAGTVVAGRAAEPVPHDIVDDVEPRPGDDRSTLTTGLARAAERLSGALAEAGPDTAVWSPGPLATTGFWARRMAHETAVHRADAALAAGVRYTLDDAVALDALDEWTAFAALPEAYGPRPGAPDLLGPGRTLRFEAVGTAADPLGEWLIDLTGTAPVRRRAAERAAVTVRGTPGDVLLAVYRRPVPEGAVEILGDAALFDLWRTRAGFWLEE</sequence>
<organism evidence="2 3">
    <name type="scientific">Streptomyces mobaraensis</name>
    <name type="common">Streptoverticillium mobaraense</name>
    <dbReference type="NCBI Taxonomy" id="35621"/>
    <lineage>
        <taxon>Bacteria</taxon>
        <taxon>Bacillati</taxon>
        <taxon>Actinomycetota</taxon>
        <taxon>Actinomycetes</taxon>
        <taxon>Kitasatosporales</taxon>
        <taxon>Streptomycetaceae</taxon>
        <taxon>Streptomyces</taxon>
    </lineage>
</organism>
<keyword evidence="2" id="KW-0413">Isomerase</keyword>
<protein>
    <submittedName>
        <fullName evidence="2">Maleylpyruvate isomerase family mycothiol-dependent enzyme</fullName>
    </submittedName>
</protein>
<keyword evidence="3" id="KW-1185">Reference proteome</keyword>
<evidence type="ECO:0000313" key="2">
    <source>
        <dbReference type="EMBL" id="KAB7844827.1"/>
    </source>
</evidence>
<dbReference type="GO" id="GO:0046872">
    <property type="term" value="F:metal ion binding"/>
    <property type="evidence" value="ECO:0007669"/>
    <property type="project" value="InterPro"/>
</dbReference>
<accession>A0A5N5W7F3</accession>
<keyword evidence="2" id="KW-0670">Pyruvate</keyword>
<dbReference type="InterPro" id="IPR024344">
    <property type="entry name" value="MDMPI_metal-binding"/>
</dbReference>
<evidence type="ECO:0000313" key="3">
    <source>
        <dbReference type="Proteomes" id="UP000327000"/>
    </source>
</evidence>
<dbReference type="EMBL" id="VOKX01000028">
    <property type="protein sequence ID" value="KAB7844827.1"/>
    <property type="molecule type" value="Genomic_DNA"/>
</dbReference>
<comment type="caution">
    <text evidence="2">The sequence shown here is derived from an EMBL/GenBank/DDBJ whole genome shotgun (WGS) entry which is preliminary data.</text>
</comment>
<dbReference type="Gene3D" id="1.20.120.450">
    <property type="entry name" value="dinb family like domain"/>
    <property type="match status" value="1"/>
</dbReference>
<dbReference type="InterPro" id="IPR034660">
    <property type="entry name" value="DinB/YfiT-like"/>
</dbReference>
<dbReference type="AlphaFoldDB" id="A0A5N5W7F3"/>
<dbReference type="Pfam" id="PF11716">
    <property type="entry name" value="MDMPI_N"/>
    <property type="match status" value="1"/>
</dbReference>
<name>A0A5N5W7F3_STRMB</name>
<dbReference type="GO" id="GO:0016853">
    <property type="term" value="F:isomerase activity"/>
    <property type="evidence" value="ECO:0007669"/>
    <property type="project" value="UniProtKB-KW"/>
</dbReference>
<dbReference type="InterPro" id="IPR017517">
    <property type="entry name" value="Maleyloyr_isom"/>
</dbReference>
<dbReference type="RefSeq" id="WP_152263884.1">
    <property type="nucleotide sequence ID" value="NZ_VOKX01000028.1"/>
</dbReference>
<dbReference type="OrthoDB" id="3671213at2"/>
<dbReference type="PANTHER" id="PTHR40758">
    <property type="entry name" value="CONSERVED PROTEIN"/>
    <property type="match status" value="1"/>
</dbReference>
<gene>
    <name evidence="2" type="ORF">FRZ00_15470</name>
</gene>
<proteinExistence type="predicted"/>
<evidence type="ECO:0000259" key="1">
    <source>
        <dbReference type="Pfam" id="PF11716"/>
    </source>
</evidence>